<evidence type="ECO:0000313" key="1">
    <source>
        <dbReference type="EMBL" id="KAD2392749.1"/>
    </source>
</evidence>
<accession>A0A5N6LKL8</accession>
<evidence type="ECO:0000313" key="2">
    <source>
        <dbReference type="Proteomes" id="UP000326396"/>
    </source>
</evidence>
<sequence length="108" mass="12532">MATKNLRNLSNQLNLDNEIGTGTKPPRLVFGDNFHDWKFRFKSFIKYIDPKLWRSIKEGPYVPMYESELNGLIPKDPELFTESDIFLREKDDNAYASLSMALSTEVRG</sequence>
<reference evidence="1 2" key="1">
    <citation type="submission" date="2019-05" db="EMBL/GenBank/DDBJ databases">
        <title>Mikania micrantha, genome provides insights into the molecular mechanism of rapid growth.</title>
        <authorList>
            <person name="Liu B."/>
        </authorList>
    </citation>
    <scope>NUCLEOTIDE SEQUENCE [LARGE SCALE GENOMIC DNA]</scope>
    <source>
        <strain evidence="1">NLD-2019</strain>
        <tissue evidence="1">Leaf</tissue>
    </source>
</reference>
<organism evidence="1 2">
    <name type="scientific">Mikania micrantha</name>
    <name type="common">bitter vine</name>
    <dbReference type="NCBI Taxonomy" id="192012"/>
    <lineage>
        <taxon>Eukaryota</taxon>
        <taxon>Viridiplantae</taxon>
        <taxon>Streptophyta</taxon>
        <taxon>Embryophyta</taxon>
        <taxon>Tracheophyta</taxon>
        <taxon>Spermatophyta</taxon>
        <taxon>Magnoliopsida</taxon>
        <taxon>eudicotyledons</taxon>
        <taxon>Gunneridae</taxon>
        <taxon>Pentapetalae</taxon>
        <taxon>asterids</taxon>
        <taxon>campanulids</taxon>
        <taxon>Asterales</taxon>
        <taxon>Asteraceae</taxon>
        <taxon>Asteroideae</taxon>
        <taxon>Heliantheae alliance</taxon>
        <taxon>Eupatorieae</taxon>
        <taxon>Mikania</taxon>
    </lineage>
</organism>
<proteinExistence type="predicted"/>
<keyword evidence="2" id="KW-1185">Reference proteome</keyword>
<dbReference type="OrthoDB" id="1501733at2759"/>
<dbReference type="Proteomes" id="UP000326396">
    <property type="component" value="Linkage Group LG9"/>
</dbReference>
<protein>
    <recommendedName>
        <fullName evidence="3">DUF4219 domain-containing protein</fullName>
    </recommendedName>
</protein>
<evidence type="ECO:0008006" key="3">
    <source>
        <dbReference type="Google" id="ProtNLM"/>
    </source>
</evidence>
<comment type="caution">
    <text evidence="1">The sequence shown here is derived from an EMBL/GenBank/DDBJ whole genome shotgun (WGS) entry which is preliminary data.</text>
</comment>
<name>A0A5N6LKL8_9ASTR</name>
<dbReference type="AlphaFoldDB" id="A0A5N6LKL8"/>
<dbReference type="EMBL" id="SZYD01000019">
    <property type="protein sequence ID" value="KAD2392749.1"/>
    <property type="molecule type" value="Genomic_DNA"/>
</dbReference>
<gene>
    <name evidence="1" type="ORF">E3N88_39726</name>
</gene>